<dbReference type="Gene3D" id="3.40.1110.10">
    <property type="entry name" value="Calcium-transporting ATPase, cytoplasmic domain N"/>
    <property type="match status" value="1"/>
</dbReference>
<comment type="caution">
    <text evidence="5">The sequence shown here is derived from an EMBL/GenBank/DDBJ whole genome shotgun (WGS) entry which is preliminary data.</text>
</comment>
<evidence type="ECO:0000313" key="5">
    <source>
        <dbReference type="EMBL" id="NAW49880.1"/>
    </source>
</evidence>
<dbReference type="SUPFAM" id="SSF81665">
    <property type="entry name" value="Calcium ATPase, transmembrane domain M"/>
    <property type="match status" value="1"/>
</dbReference>
<reference evidence="5 6" key="1">
    <citation type="submission" date="2019-11" db="EMBL/GenBank/DDBJ databases">
        <title>Characterization of Elizabethkingia argenteiflava sp. nov., isolated from inner surface of Soybean Pods.</title>
        <authorList>
            <person name="Mo S."/>
        </authorList>
    </citation>
    <scope>NUCLEOTIDE SEQUENCE [LARGE SCALE GENOMIC DNA]</scope>
    <source>
        <strain evidence="5 6">YB22</strain>
    </source>
</reference>
<evidence type="ECO:0000256" key="4">
    <source>
        <dbReference type="ARBA" id="ARBA00023136"/>
    </source>
</evidence>
<keyword evidence="3" id="KW-1133">Transmembrane helix</keyword>
<keyword evidence="2" id="KW-0812">Transmembrane</keyword>
<feature type="non-terminal residue" evidence="5">
    <location>
        <position position="1"/>
    </location>
</feature>
<sequence length="103" mass="11425">ITPLLLPVILSSTLSKGAIKMSKKKTIVKKLDSIQSFGAMNNLCTDKTGTLTEDKIVLEKYLDINGEEDLRILKHAFLNSYFQTGLKGNIDEAVINRGLQNNM</sequence>
<dbReference type="PROSITE" id="PS00154">
    <property type="entry name" value="ATPASE_E1_E2"/>
    <property type="match status" value="1"/>
</dbReference>
<dbReference type="GO" id="GO:0016020">
    <property type="term" value="C:membrane"/>
    <property type="evidence" value="ECO:0007669"/>
    <property type="project" value="UniProtKB-SubCell"/>
</dbReference>
<dbReference type="InterPro" id="IPR023214">
    <property type="entry name" value="HAD_sf"/>
</dbReference>
<dbReference type="Gene3D" id="3.40.50.1000">
    <property type="entry name" value="HAD superfamily/HAD-like"/>
    <property type="match status" value="1"/>
</dbReference>
<organism evidence="5 6">
    <name type="scientific">Elizabethkingia argenteiflava</name>
    <dbReference type="NCBI Taxonomy" id="2681556"/>
    <lineage>
        <taxon>Bacteria</taxon>
        <taxon>Pseudomonadati</taxon>
        <taxon>Bacteroidota</taxon>
        <taxon>Flavobacteriia</taxon>
        <taxon>Flavobacteriales</taxon>
        <taxon>Weeksellaceae</taxon>
        <taxon>Elizabethkingia</taxon>
    </lineage>
</organism>
<comment type="subcellular location">
    <subcellularLocation>
        <location evidence="1">Membrane</location>
    </subcellularLocation>
</comment>
<keyword evidence="4" id="KW-0472">Membrane</keyword>
<dbReference type="PANTHER" id="PTHR42861">
    <property type="entry name" value="CALCIUM-TRANSPORTING ATPASE"/>
    <property type="match status" value="1"/>
</dbReference>
<name>A0A845PUU6_9FLAO</name>
<evidence type="ECO:0000313" key="6">
    <source>
        <dbReference type="Proteomes" id="UP000553459"/>
    </source>
</evidence>
<evidence type="ECO:0000256" key="3">
    <source>
        <dbReference type="ARBA" id="ARBA00022989"/>
    </source>
</evidence>
<dbReference type="AlphaFoldDB" id="A0A845PUU6"/>
<dbReference type="InterPro" id="IPR023299">
    <property type="entry name" value="ATPase_P-typ_cyto_dom_N"/>
</dbReference>
<dbReference type="Gene3D" id="1.20.1110.10">
    <property type="entry name" value="Calcium-transporting ATPase, transmembrane domain"/>
    <property type="match status" value="1"/>
</dbReference>
<protein>
    <submittedName>
        <fullName evidence="5">Magnesium-translocating P-type ATPase</fullName>
    </submittedName>
</protein>
<gene>
    <name evidence="5" type="ORF">GNY06_00155</name>
</gene>
<feature type="non-terminal residue" evidence="5">
    <location>
        <position position="103"/>
    </location>
</feature>
<proteinExistence type="predicted"/>
<dbReference type="GO" id="GO:0000166">
    <property type="term" value="F:nucleotide binding"/>
    <property type="evidence" value="ECO:0007669"/>
    <property type="project" value="InterPro"/>
</dbReference>
<dbReference type="InterPro" id="IPR023298">
    <property type="entry name" value="ATPase_P-typ_TM_dom_sf"/>
</dbReference>
<evidence type="ECO:0000256" key="1">
    <source>
        <dbReference type="ARBA" id="ARBA00004370"/>
    </source>
</evidence>
<evidence type="ECO:0000256" key="2">
    <source>
        <dbReference type="ARBA" id="ARBA00022692"/>
    </source>
</evidence>
<dbReference type="SUPFAM" id="SSF81660">
    <property type="entry name" value="Metal cation-transporting ATPase, ATP-binding domain N"/>
    <property type="match status" value="1"/>
</dbReference>
<accession>A0A845PUU6</accession>
<dbReference type="InterPro" id="IPR018303">
    <property type="entry name" value="ATPase_P-typ_P_site"/>
</dbReference>
<keyword evidence="6" id="KW-1185">Reference proteome</keyword>
<dbReference type="EMBL" id="JAAABJ010000035">
    <property type="protein sequence ID" value="NAW49880.1"/>
    <property type="molecule type" value="Genomic_DNA"/>
</dbReference>
<dbReference type="Proteomes" id="UP000553459">
    <property type="component" value="Unassembled WGS sequence"/>
</dbReference>